<dbReference type="Gene3D" id="1.10.287.1130">
    <property type="entry name" value="CytochromE C oxidase copper chaperone"/>
    <property type="match status" value="1"/>
</dbReference>
<evidence type="ECO:0000256" key="1">
    <source>
        <dbReference type="ARBA" id="ARBA00003875"/>
    </source>
</evidence>
<dbReference type="InterPro" id="IPR010625">
    <property type="entry name" value="CHCH"/>
</dbReference>
<comment type="function">
    <text evidence="1">Required for the assembly of cytochrome c oxidase.</text>
</comment>
<reference evidence="8" key="1">
    <citation type="submission" date="2021-06" db="EMBL/GenBank/DDBJ databases">
        <authorList>
            <person name="Kallberg Y."/>
            <person name="Tangrot J."/>
            <person name="Rosling A."/>
        </authorList>
    </citation>
    <scope>NUCLEOTIDE SEQUENCE</scope>
    <source>
        <strain evidence="8">87-6 pot B 2015</strain>
    </source>
</reference>
<evidence type="ECO:0000256" key="6">
    <source>
        <dbReference type="ARBA" id="ARBA00041104"/>
    </source>
</evidence>
<evidence type="ECO:0000256" key="2">
    <source>
        <dbReference type="ARBA" id="ARBA00004569"/>
    </source>
</evidence>
<keyword evidence="4" id="KW-1015">Disulfide bond</keyword>
<dbReference type="GO" id="GO:0005758">
    <property type="term" value="C:mitochondrial intermembrane space"/>
    <property type="evidence" value="ECO:0007669"/>
    <property type="project" value="UniProtKB-SubCell"/>
</dbReference>
<gene>
    <name evidence="8" type="ORF">FMOSSE_LOCUS620</name>
</gene>
<feature type="domain" description="CHCH" evidence="7">
    <location>
        <begin position="25"/>
        <end position="59"/>
    </location>
</feature>
<proteinExistence type="inferred from homology"/>
<dbReference type="InterPro" id="IPR009069">
    <property type="entry name" value="Cys_alpha_HP_mot_SF"/>
</dbReference>
<accession>A0A9N8V0Z1</accession>
<sequence>MSDKPNSDIHQKFKEKGTSKFLEPCKEESINSMKCLDKYNYDKGKCKDLFVLYRECKKKWLEERRELRRKGSL</sequence>
<comment type="subcellular location">
    <subcellularLocation>
        <location evidence="2">Mitochondrion intermembrane space</location>
    </subcellularLocation>
</comment>
<dbReference type="Proteomes" id="UP000789375">
    <property type="component" value="Unassembled WGS sequence"/>
</dbReference>
<dbReference type="PANTHER" id="PTHR46811:SF1">
    <property type="entry name" value="COILED-COIL-HELIX-COILED-COIL-HELIX DOMAIN-CONTAINING PROTEIN 7"/>
    <property type="match status" value="1"/>
</dbReference>
<dbReference type="InterPro" id="IPR051040">
    <property type="entry name" value="COX23"/>
</dbReference>
<keyword evidence="3" id="KW-0496">Mitochondrion</keyword>
<comment type="similarity">
    <text evidence="5">Belongs to the COX23 family.</text>
</comment>
<evidence type="ECO:0000256" key="5">
    <source>
        <dbReference type="ARBA" id="ARBA00038264"/>
    </source>
</evidence>
<evidence type="ECO:0000256" key="3">
    <source>
        <dbReference type="ARBA" id="ARBA00023128"/>
    </source>
</evidence>
<dbReference type="SUPFAM" id="SSF47072">
    <property type="entry name" value="Cysteine alpha-hairpin motif"/>
    <property type="match status" value="1"/>
</dbReference>
<dbReference type="Pfam" id="PF06747">
    <property type="entry name" value="CHCH"/>
    <property type="match status" value="1"/>
</dbReference>
<dbReference type="GO" id="GO:0033108">
    <property type="term" value="P:mitochondrial respiratory chain complex assembly"/>
    <property type="evidence" value="ECO:0007669"/>
    <property type="project" value="TreeGrafter"/>
</dbReference>
<organism evidence="8 9">
    <name type="scientific">Funneliformis mosseae</name>
    <name type="common">Endomycorrhizal fungus</name>
    <name type="synonym">Glomus mosseae</name>
    <dbReference type="NCBI Taxonomy" id="27381"/>
    <lineage>
        <taxon>Eukaryota</taxon>
        <taxon>Fungi</taxon>
        <taxon>Fungi incertae sedis</taxon>
        <taxon>Mucoromycota</taxon>
        <taxon>Glomeromycotina</taxon>
        <taxon>Glomeromycetes</taxon>
        <taxon>Glomerales</taxon>
        <taxon>Glomeraceae</taxon>
        <taxon>Funneliformis</taxon>
    </lineage>
</organism>
<evidence type="ECO:0000313" key="9">
    <source>
        <dbReference type="Proteomes" id="UP000789375"/>
    </source>
</evidence>
<evidence type="ECO:0000313" key="8">
    <source>
        <dbReference type="EMBL" id="CAG8438642.1"/>
    </source>
</evidence>
<dbReference type="PROSITE" id="PS51808">
    <property type="entry name" value="CHCH"/>
    <property type="match status" value="1"/>
</dbReference>
<dbReference type="EMBL" id="CAJVPP010000062">
    <property type="protein sequence ID" value="CAG8438642.1"/>
    <property type="molecule type" value="Genomic_DNA"/>
</dbReference>
<dbReference type="PANTHER" id="PTHR46811">
    <property type="entry name" value="COILED-COIL-HELIX-COILED-COIL-HELIX DOMAIN-CONTAINING PROTEIN 7"/>
    <property type="match status" value="1"/>
</dbReference>
<comment type="caution">
    <text evidence="8">The sequence shown here is derived from an EMBL/GenBank/DDBJ whole genome shotgun (WGS) entry which is preliminary data.</text>
</comment>
<evidence type="ECO:0000256" key="4">
    <source>
        <dbReference type="ARBA" id="ARBA00023157"/>
    </source>
</evidence>
<dbReference type="AlphaFoldDB" id="A0A9N8V0Z1"/>
<protein>
    <recommendedName>
        <fullName evidence="6">Cytochrome c oxidase-assembly factor COX23, mitochondrial</fullName>
    </recommendedName>
</protein>
<keyword evidence="9" id="KW-1185">Reference proteome</keyword>
<evidence type="ECO:0000259" key="7">
    <source>
        <dbReference type="Pfam" id="PF06747"/>
    </source>
</evidence>
<name>A0A9N8V0Z1_FUNMO</name>